<dbReference type="OrthoDB" id="6093351at2759"/>
<comment type="subcellular location">
    <subcellularLocation>
        <location evidence="1">Secreted</location>
    </subcellularLocation>
</comment>
<keyword evidence="4 5" id="KW-0732">Signal</keyword>
<reference evidence="6" key="2">
    <citation type="journal article" name="BMC Genomics">
        <title>Long-read sequencing and de novo genome assembly of marine medaka (Oryzias melastigma).</title>
        <authorList>
            <person name="Liang P."/>
            <person name="Saqib H.S.A."/>
            <person name="Ni X."/>
            <person name="Shen Y."/>
        </authorList>
    </citation>
    <scope>NUCLEOTIDE SEQUENCE</scope>
    <source>
        <strain evidence="6">Bigg-433</strain>
    </source>
</reference>
<gene>
    <name evidence="6" type="ORF">FQA47_013141</name>
</gene>
<comment type="similarity">
    <text evidence="2">Belongs to the IL-17 family.</text>
</comment>
<evidence type="ECO:0000256" key="3">
    <source>
        <dbReference type="ARBA" id="ARBA00022525"/>
    </source>
</evidence>
<dbReference type="GO" id="GO:0005576">
    <property type="term" value="C:extracellular region"/>
    <property type="evidence" value="ECO:0007669"/>
    <property type="project" value="UniProtKB-SubCell"/>
</dbReference>
<dbReference type="EMBL" id="WKFB01000128">
    <property type="protein sequence ID" value="KAF6734614.1"/>
    <property type="molecule type" value="Genomic_DNA"/>
</dbReference>
<dbReference type="GeneTree" id="ENSGT01030000234838"/>
<dbReference type="GO" id="GO:0005125">
    <property type="term" value="F:cytokine activity"/>
    <property type="evidence" value="ECO:0007669"/>
    <property type="project" value="InterPro"/>
</dbReference>
<dbReference type="Gene3D" id="2.10.90.10">
    <property type="entry name" value="Cystine-knot cytokines"/>
    <property type="match status" value="1"/>
</dbReference>
<evidence type="ECO:0000256" key="4">
    <source>
        <dbReference type="ARBA" id="ARBA00022729"/>
    </source>
</evidence>
<keyword evidence="3" id="KW-0964">Secreted</keyword>
<evidence type="ECO:0000313" key="7">
    <source>
        <dbReference type="Ensembl" id="ENSOMEP00000020231.1"/>
    </source>
</evidence>
<keyword evidence="8" id="KW-1185">Reference proteome</keyword>
<dbReference type="OMA" id="FSKTQDC"/>
<feature type="signal peptide" evidence="5">
    <location>
        <begin position="1"/>
        <end position="22"/>
    </location>
</feature>
<dbReference type="Proteomes" id="UP000646548">
    <property type="component" value="Unassembled WGS sequence"/>
</dbReference>
<dbReference type="Pfam" id="PF06083">
    <property type="entry name" value="IL17"/>
    <property type="match status" value="1"/>
</dbReference>
<feature type="chain" id="PRO_5044588848" evidence="5">
    <location>
        <begin position="23"/>
        <end position="141"/>
    </location>
</feature>
<name>A0A3B3CRL8_ORYME</name>
<evidence type="ECO:0000256" key="1">
    <source>
        <dbReference type="ARBA" id="ARBA00004613"/>
    </source>
</evidence>
<evidence type="ECO:0000313" key="8">
    <source>
        <dbReference type="Proteomes" id="UP000261560"/>
    </source>
</evidence>
<evidence type="ECO:0000256" key="2">
    <source>
        <dbReference type="ARBA" id="ARBA00007236"/>
    </source>
</evidence>
<dbReference type="STRING" id="30732.ENSOMEP00000020231"/>
<evidence type="ECO:0000256" key="5">
    <source>
        <dbReference type="SAM" id="SignalP"/>
    </source>
</evidence>
<dbReference type="PaxDb" id="30732-ENSOMEP00000020231"/>
<dbReference type="AlphaFoldDB" id="A0A3B3CRL8"/>
<accession>A0A3B3CRL8</accession>
<proteinExistence type="inferred from homology"/>
<organism evidence="7 8">
    <name type="scientific">Oryzias melastigma</name>
    <name type="common">Marine medaka</name>
    <dbReference type="NCBI Taxonomy" id="30732"/>
    <lineage>
        <taxon>Eukaryota</taxon>
        <taxon>Metazoa</taxon>
        <taxon>Chordata</taxon>
        <taxon>Craniata</taxon>
        <taxon>Vertebrata</taxon>
        <taxon>Euteleostomi</taxon>
        <taxon>Actinopterygii</taxon>
        <taxon>Neopterygii</taxon>
        <taxon>Teleostei</taxon>
        <taxon>Neoteleostei</taxon>
        <taxon>Acanthomorphata</taxon>
        <taxon>Ovalentaria</taxon>
        <taxon>Atherinomorphae</taxon>
        <taxon>Beloniformes</taxon>
        <taxon>Adrianichthyidae</taxon>
        <taxon>Oryziinae</taxon>
        <taxon>Oryzias</taxon>
    </lineage>
</organism>
<evidence type="ECO:0000313" key="6">
    <source>
        <dbReference type="EMBL" id="KAF6734614.1"/>
    </source>
</evidence>
<reference evidence="7" key="1">
    <citation type="submission" date="2025-05" db="UniProtKB">
        <authorList>
            <consortium name="Ensembl"/>
        </authorList>
    </citation>
    <scope>IDENTIFICATION</scope>
</reference>
<dbReference type="InterPro" id="IPR010345">
    <property type="entry name" value="IL-17_fam"/>
</dbReference>
<sequence length="141" mass="15478">MKLPHSVCALMVICSSLRFSSGSDEGAPHPPDCNITLQFSSETSSFSRGNGNIQQRSMSPWRWKSTSVKHQIPSTLWEAECVSSFCSSPVSGPSQDYSLNSVPIYQNILVLNRVKGSHCYTASYRLVAVGCTCVWARTNPN</sequence>
<dbReference type="Proteomes" id="UP000261560">
    <property type="component" value="Unplaced"/>
</dbReference>
<dbReference type="SUPFAM" id="SSF57501">
    <property type="entry name" value="Cystine-knot cytokines"/>
    <property type="match status" value="1"/>
</dbReference>
<dbReference type="Ensembl" id="ENSOMET00000029661.1">
    <property type="protein sequence ID" value="ENSOMEP00000020231.1"/>
    <property type="gene ID" value="ENSOMEG00000022068.1"/>
</dbReference>
<protein>
    <submittedName>
        <fullName evidence="6 7">Interleukin-17A</fullName>
    </submittedName>
</protein>
<dbReference type="InterPro" id="IPR029034">
    <property type="entry name" value="Cystine-knot_cytokine"/>
</dbReference>